<protein>
    <submittedName>
        <fullName evidence="2">Uncharacterized protein</fullName>
    </submittedName>
</protein>
<gene>
    <name evidence="2" type="ORF">GKIL_0903</name>
</gene>
<dbReference type="RefSeq" id="WP_023172207.1">
    <property type="nucleotide sequence ID" value="NC_022600.1"/>
</dbReference>
<organism evidence="2 3">
    <name type="scientific">Gloeobacter kilaueensis (strain ATCC BAA-2537 / CCAP 1431/1 / ULC 316 / JS1)</name>
    <dbReference type="NCBI Taxonomy" id="1183438"/>
    <lineage>
        <taxon>Bacteria</taxon>
        <taxon>Bacillati</taxon>
        <taxon>Cyanobacteriota</taxon>
        <taxon>Cyanophyceae</taxon>
        <taxon>Gloeobacterales</taxon>
        <taxon>Gloeobacteraceae</taxon>
        <taxon>Gloeobacter</taxon>
    </lineage>
</organism>
<dbReference type="HOGENOM" id="CLU_2329776_0_0_3"/>
<accession>U5QHP2</accession>
<dbReference type="STRING" id="1183438.GKIL_0903"/>
<feature type="compositionally biased region" description="Basic and acidic residues" evidence="1">
    <location>
        <begin position="87"/>
        <end position="98"/>
    </location>
</feature>
<proteinExistence type="predicted"/>
<keyword evidence="3" id="KW-1185">Reference proteome</keyword>
<feature type="region of interest" description="Disordered" evidence="1">
    <location>
        <begin position="76"/>
        <end position="98"/>
    </location>
</feature>
<dbReference type="AlphaFoldDB" id="U5QHP2"/>
<evidence type="ECO:0000256" key="1">
    <source>
        <dbReference type="SAM" id="MobiDB-lite"/>
    </source>
</evidence>
<dbReference type="Proteomes" id="UP000017396">
    <property type="component" value="Chromosome"/>
</dbReference>
<reference evidence="2 3" key="1">
    <citation type="journal article" date="2013" name="PLoS ONE">
        <title>Cultivation and Complete Genome Sequencing of Gloeobacter kilaueensis sp. nov., from a Lava Cave in Kilauea Caldera, Hawai'i.</title>
        <authorList>
            <person name="Saw J.H."/>
            <person name="Schatz M."/>
            <person name="Brown M.V."/>
            <person name="Kunkel D.D."/>
            <person name="Foster J.S."/>
            <person name="Shick H."/>
            <person name="Christensen S."/>
            <person name="Hou S."/>
            <person name="Wan X."/>
            <person name="Donachie S.P."/>
        </authorList>
    </citation>
    <scope>NUCLEOTIDE SEQUENCE [LARGE SCALE GENOMIC DNA]</scope>
    <source>
        <strain evidence="3">JS</strain>
    </source>
</reference>
<dbReference type="EMBL" id="CP003587">
    <property type="protein sequence ID" value="AGY57149.1"/>
    <property type="molecule type" value="Genomic_DNA"/>
</dbReference>
<evidence type="ECO:0000313" key="2">
    <source>
        <dbReference type="EMBL" id="AGY57149.1"/>
    </source>
</evidence>
<evidence type="ECO:0000313" key="3">
    <source>
        <dbReference type="Proteomes" id="UP000017396"/>
    </source>
</evidence>
<sequence>MSDQELLLSLLSRDEPRTLQHLDAALPADHRLKDNTFALRWALKSLEQQNKVLQVMGVAVPDGSYFTYGYLPAIELPEPEPAAPEQEATHEEKHDAAD</sequence>
<name>U5QHP2_GLOK1</name>
<dbReference type="KEGG" id="glj:GKIL_0903"/>